<keyword evidence="4" id="KW-1185">Reference proteome</keyword>
<feature type="region of interest" description="Disordered" evidence="2">
    <location>
        <begin position="390"/>
        <end position="411"/>
    </location>
</feature>
<feature type="compositionally biased region" description="Polar residues" evidence="2">
    <location>
        <begin position="392"/>
        <end position="405"/>
    </location>
</feature>
<feature type="compositionally biased region" description="Polar residues" evidence="2">
    <location>
        <begin position="368"/>
        <end position="378"/>
    </location>
</feature>
<feature type="coiled-coil region" evidence="1">
    <location>
        <begin position="182"/>
        <end position="237"/>
    </location>
</feature>
<reference evidence="3 4" key="1">
    <citation type="journal article" date="2018" name="BMC Genomics">
        <title>Genomic comparison of Trypanosoma conorhini and Trypanosoma rangeli to Trypanosoma cruzi strains of high and low virulence.</title>
        <authorList>
            <person name="Bradwell K.R."/>
            <person name="Koparde V.N."/>
            <person name="Matveyev A.V."/>
            <person name="Serrano M.G."/>
            <person name="Alves J.M."/>
            <person name="Parikh H."/>
            <person name="Huang B."/>
            <person name="Lee V."/>
            <person name="Espinosa-Alvarez O."/>
            <person name="Ortiz P.A."/>
            <person name="Costa-Martins A.G."/>
            <person name="Teixeira M.M."/>
            <person name="Buck G.A."/>
        </authorList>
    </citation>
    <scope>NUCLEOTIDE SEQUENCE [LARGE SCALE GENOMIC DNA]</scope>
    <source>
        <strain evidence="3 4">025E</strain>
    </source>
</reference>
<gene>
    <name evidence="3" type="ORF">Tco025E_05489</name>
</gene>
<evidence type="ECO:0000256" key="2">
    <source>
        <dbReference type="SAM" id="MobiDB-lite"/>
    </source>
</evidence>
<name>A0A422PCX6_9TRYP</name>
<dbReference type="Proteomes" id="UP000284403">
    <property type="component" value="Unassembled WGS sequence"/>
</dbReference>
<feature type="region of interest" description="Disordered" evidence="2">
    <location>
        <begin position="60"/>
        <end position="94"/>
    </location>
</feature>
<sequence length="719" mass="80510">MSRGDFQLQPGAGLSPCEGKGLPTRAPKNYSFAELIRAREEQQRRIRDALEEQNRQLRARLASEEGNEGGAAAASSAAAVRRRGPSRSPSKPQTVPVEEFITFVTEMKHLINCAQEADLVALHALQDRVDFQSRDLIQRLTELEAQMIAMQRREEFGYTSGGSPFVPMTRSKARTAEDNPALEYVLRELENVRRTAEEATQRTRQLDEALEGQQLSLREFERELNALETKMVDIESLPYLFRREAMTLEERYAEFTHRVHEEIAQQQEHPSRSCENDNVPMRLLEEQLRAVERAVVELSQRGIATPKDHMNGDIDGLVSGLVERKVQEVKEAIASSLWAKLQELHQAAPDKDGDDPTSSIEGDAPLGSNRQRATTTNLVEDLAERVRRLETTLHTATKRSSTEQPSVEEERLKLPTNQLACAAVLPESAMARGASSSTDAAILDTKEIVERVASVETQMNSLEYRLNYLTTKLEECNTGHKTPPGECEPTTDGGVRCSPVLEGNDVHLDISTKGRHTQEGVTRHLQEELELAAVGLRSKAAPEPCVTQNIAAAAIPNERHFVDKNISMLSTPGQAAQWSCRRKKPVAREEPRTLSFGPFKAPQLVITSESLSKTVTAMHERKKQKEDAVKKIIDALRDVQRRFSQLSERESAAPISGTQRSRRERPACNTYDDTVCVLNSIASQKEAILSKEKQLLNLRNTLWREIAQLEEDERDLLAS</sequence>
<evidence type="ECO:0000256" key="1">
    <source>
        <dbReference type="SAM" id="Coils"/>
    </source>
</evidence>
<protein>
    <submittedName>
        <fullName evidence="3">Uncharacterized protein</fullName>
    </submittedName>
</protein>
<proteinExistence type="predicted"/>
<evidence type="ECO:0000313" key="3">
    <source>
        <dbReference type="EMBL" id="RNF15569.1"/>
    </source>
</evidence>
<organism evidence="3 4">
    <name type="scientific">Trypanosoma conorhini</name>
    <dbReference type="NCBI Taxonomy" id="83891"/>
    <lineage>
        <taxon>Eukaryota</taxon>
        <taxon>Discoba</taxon>
        <taxon>Euglenozoa</taxon>
        <taxon>Kinetoplastea</taxon>
        <taxon>Metakinetoplastina</taxon>
        <taxon>Trypanosomatida</taxon>
        <taxon>Trypanosomatidae</taxon>
        <taxon>Trypanosoma</taxon>
    </lineage>
</organism>
<feature type="compositionally biased region" description="Low complexity" evidence="2">
    <location>
        <begin position="70"/>
        <end position="79"/>
    </location>
</feature>
<feature type="region of interest" description="Disordered" evidence="2">
    <location>
        <begin position="1"/>
        <end position="26"/>
    </location>
</feature>
<dbReference type="EMBL" id="MKKU01000322">
    <property type="protein sequence ID" value="RNF15569.1"/>
    <property type="molecule type" value="Genomic_DNA"/>
</dbReference>
<accession>A0A422PCX6</accession>
<feature type="region of interest" description="Disordered" evidence="2">
    <location>
        <begin position="347"/>
        <end position="378"/>
    </location>
</feature>
<dbReference type="RefSeq" id="XP_029227534.1">
    <property type="nucleotide sequence ID" value="XM_029372383.1"/>
</dbReference>
<comment type="caution">
    <text evidence="3">The sequence shown here is derived from an EMBL/GenBank/DDBJ whole genome shotgun (WGS) entry which is preliminary data.</text>
</comment>
<evidence type="ECO:0000313" key="4">
    <source>
        <dbReference type="Proteomes" id="UP000284403"/>
    </source>
</evidence>
<dbReference type="AlphaFoldDB" id="A0A422PCX6"/>
<keyword evidence="1" id="KW-0175">Coiled coil</keyword>
<dbReference type="OrthoDB" id="244888at2759"/>
<dbReference type="GeneID" id="40319100"/>